<organism evidence="2 3">
    <name type="scientific">Funneliformis caledonium</name>
    <dbReference type="NCBI Taxonomy" id="1117310"/>
    <lineage>
        <taxon>Eukaryota</taxon>
        <taxon>Fungi</taxon>
        <taxon>Fungi incertae sedis</taxon>
        <taxon>Mucoromycota</taxon>
        <taxon>Glomeromycotina</taxon>
        <taxon>Glomeromycetes</taxon>
        <taxon>Glomerales</taxon>
        <taxon>Glomeraceae</taxon>
        <taxon>Funneliformis</taxon>
    </lineage>
</organism>
<proteinExistence type="predicted"/>
<keyword evidence="3" id="KW-1185">Reference proteome</keyword>
<comment type="caution">
    <text evidence="2">The sequence shown here is derived from an EMBL/GenBank/DDBJ whole genome shotgun (WGS) entry which is preliminary data.</text>
</comment>
<feature type="coiled-coil region" evidence="1">
    <location>
        <begin position="4"/>
        <end position="52"/>
    </location>
</feature>
<evidence type="ECO:0000313" key="3">
    <source>
        <dbReference type="Proteomes" id="UP000789570"/>
    </source>
</evidence>
<dbReference type="EMBL" id="CAJVPQ010000163">
    <property type="protein sequence ID" value="CAG8452536.1"/>
    <property type="molecule type" value="Genomic_DNA"/>
</dbReference>
<reference evidence="2" key="1">
    <citation type="submission" date="2021-06" db="EMBL/GenBank/DDBJ databases">
        <authorList>
            <person name="Kallberg Y."/>
            <person name="Tangrot J."/>
            <person name="Rosling A."/>
        </authorList>
    </citation>
    <scope>NUCLEOTIDE SEQUENCE</scope>
    <source>
        <strain evidence="2">UK204</strain>
    </source>
</reference>
<dbReference type="AlphaFoldDB" id="A0A9N8VK15"/>
<dbReference type="OrthoDB" id="10451825at2759"/>
<evidence type="ECO:0000256" key="1">
    <source>
        <dbReference type="SAM" id="Coils"/>
    </source>
</evidence>
<sequence>MVTYKGIEQELNDAKGNSKNLKEEIGEFEKKKEELKEKEHFWRRQMKEWRKRLREFGGEKCSSINNQAVDKFQYYQLYVNKYSKASDKEKVAFMDFISQNVSECPKVSYEEVVKAFQESQASGIKKSKLLKKIAEDIRTIYCYFCDHNSSEYPPRSYIANVLLSKFRDENDALSTYLAYFCTCTQKSQEFKDSKGWFE</sequence>
<name>A0A9N8VK15_9GLOM</name>
<dbReference type="Proteomes" id="UP000789570">
    <property type="component" value="Unassembled WGS sequence"/>
</dbReference>
<accession>A0A9N8VK15</accession>
<gene>
    <name evidence="2" type="ORF">FCALED_LOCUS1316</name>
</gene>
<evidence type="ECO:0000313" key="2">
    <source>
        <dbReference type="EMBL" id="CAG8452536.1"/>
    </source>
</evidence>
<protein>
    <submittedName>
        <fullName evidence="2">6846_t:CDS:1</fullName>
    </submittedName>
</protein>
<keyword evidence="1" id="KW-0175">Coiled coil</keyword>